<evidence type="ECO:0000313" key="4">
    <source>
        <dbReference type="Proteomes" id="UP000269331"/>
    </source>
</evidence>
<evidence type="ECO:0000256" key="2">
    <source>
        <dbReference type="HAMAP-Rule" id="MF_01507"/>
    </source>
</evidence>
<dbReference type="EMBL" id="AP018400">
    <property type="protein sequence ID" value="BBA91735.1"/>
    <property type="molecule type" value="Genomic_DNA"/>
</dbReference>
<dbReference type="PANTHER" id="PTHR40067:SF1">
    <property type="entry name" value="UPF0297 PROTEIN YRZL"/>
    <property type="match status" value="1"/>
</dbReference>
<accession>A0A2Z5TML0</accession>
<gene>
    <name evidence="3" type="ORF">SR187_0440</name>
</gene>
<name>A0A2Z5TML0_9STRE</name>
<protein>
    <recommendedName>
        <fullName evidence="2">UPF0297 protein SR187_0440</fullName>
    </recommendedName>
</protein>
<dbReference type="KEGG" id="srq:SR187_0440"/>
<evidence type="ECO:0000313" key="3">
    <source>
        <dbReference type="EMBL" id="BBA91735.1"/>
    </source>
</evidence>
<reference evidence="3 4" key="1">
    <citation type="journal article" date="2018" name="Genome Biol. Evol.">
        <title>Complete Genome Sequence of Streptococcus ruminantium sp. nov. GUT-187T (=DSM 104980T =JCM 31869T), the Type Strain of S. ruminantium, and Comparison with Genome Sequences of Streptococcus suis Strains.</title>
        <authorList>
            <person name="Tohya M."/>
            <person name="Sekizaki T."/>
            <person name="Miyoshi-Akiyama T."/>
        </authorList>
    </citation>
    <scope>NUCLEOTIDE SEQUENCE [LARGE SCALE GENOMIC DNA]</scope>
    <source>
        <strain evidence="3 4">GUT187T</strain>
    </source>
</reference>
<dbReference type="PIRSF" id="PIRSF037258">
    <property type="entry name" value="DUF965_bac"/>
    <property type="match status" value="1"/>
</dbReference>
<sequence>MIKIGKEGVSMGFTEETVRFRLDDTDKQEISKTLTSVYRSLEEKGYNPINQIIGYVLSGDPAYIPRYNDARNQIRKHERDEIIEELVCYYLKGNGIDL</sequence>
<dbReference type="NCBIfam" id="NF003997">
    <property type="entry name" value="PRK05473.1"/>
    <property type="match status" value="1"/>
</dbReference>
<proteinExistence type="inferred from homology"/>
<dbReference type="HAMAP" id="MF_01507">
    <property type="entry name" value="UPF0297"/>
    <property type="match status" value="1"/>
</dbReference>
<comment type="similarity">
    <text evidence="1 2">Belongs to the UPF0297 family.</text>
</comment>
<dbReference type="Pfam" id="PF06135">
    <property type="entry name" value="IreB"/>
    <property type="match status" value="1"/>
</dbReference>
<dbReference type="PANTHER" id="PTHR40067">
    <property type="entry name" value="UPF0297 PROTEIN YRZL"/>
    <property type="match status" value="1"/>
</dbReference>
<dbReference type="Proteomes" id="UP000269331">
    <property type="component" value="Chromosome"/>
</dbReference>
<evidence type="ECO:0000256" key="1">
    <source>
        <dbReference type="ARBA" id="ARBA00010888"/>
    </source>
</evidence>
<dbReference type="AlphaFoldDB" id="A0A2Z5TML0"/>
<dbReference type="InterPro" id="IPR009309">
    <property type="entry name" value="IreB"/>
</dbReference>
<organism evidence="3 4">
    <name type="scientific">Streptococcus ruminantium</name>
    <dbReference type="NCBI Taxonomy" id="1917441"/>
    <lineage>
        <taxon>Bacteria</taxon>
        <taxon>Bacillati</taxon>
        <taxon>Bacillota</taxon>
        <taxon>Bacilli</taxon>
        <taxon>Lactobacillales</taxon>
        <taxon>Streptococcaceae</taxon>
        <taxon>Streptococcus</taxon>
    </lineage>
</organism>